<name>A0A5B7EAV9_PORTR</name>
<evidence type="ECO:0000313" key="3">
    <source>
        <dbReference type="Proteomes" id="UP000324222"/>
    </source>
</evidence>
<feature type="compositionally biased region" description="Basic and acidic residues" evidence="1">
    <location>
        <begin position="154"/>
        <end position="163"/>
    </location>
</feature>
<accession>A0A5B7EAV9</accession>
<reference evidence="2 3" key="1">
    <citation type="submission" date="2019-05" db="EMBL/GenBank/DDBJ databases">
        <title>Another draft genome of Portunus trituberculatus and its Hox gene families provides insights of decapod evolution.</title>
        <authorList>
            <person name="Jeong J.-H."/>
            <person name="Song I."/>
            <person name="Kim S."/>
            <person name="Choi T."/>
            <person name="Kim D."/>
            <person name="Ryu S."/>
            <person name="Kim W."/>
        </authorList>
    </citation>
    <scope>NUCLEOTIDE SEQUENCE [LARGE SCALE GENOMIC DNA]</scope>
    <source>
        <tissue evidence="2">Muscle</tissue>
    </source>
</reference>
<evidence type="ECO:0000313" key="2">
    <source>
        <dbReference type="EMBL" id="MPC30507.1"/>
    </source>
</evidence>
<keyword evidence="3" id="KW-1185">Reference proteome</keyword>
<proteinExistence type="predicted"/>
<feature type="region of interest" description="Disordered" evidence="1">
    <location>
        <begin position="95"/>
        <end position="118"/>
    </location>
</feature>
<protein>
    <submittedName>
        <fullName evidence="2">Uncharacterized protein</fullName>
    </submittedName>
</protein>
<gene>
    <name evidence="2" type="ORF">E2C01_023774</name>
</gene>
<dbReference type="Proteomes" id="UP000324222">
    <property type="component" value="Unassembled WGS sequence"/>
</dbReference>
<dbReference type="AlphaFoldDB" id="A0A5B7EAV9"/>
<feature type="region of interest" description="Disordered" evidence="1">
    <location>
        <begin position="1"/>
        <end position="22"/>
    </location>
</feature>
<organism evidence="2 3">
    <name type="scientific">Portunus trituberculatus</name>
    <name type="common">Swimming crab</name>
    <name type="synonym">Neptunus trituberculatus</name>
    <dbReference type="NCBI Taxonomy" id="210409"/>
    <lineage>
        <taxon>Eukaryota</taxon>
        <taxon>Metazoa</taxon>
        <taxon>Ecdysozoa</taxon>
        <taxon>Arthropoda</taxon>
        <taxon>Crustacea</taxon>
        <taxon>Multicrustacea</taxon>
        <taxon>Malacostraca</taxon>
        <taxon>Eumalacostraca</taxon>
        <taxon>Eucarida</taxon>
        <taxon>Decapoda</taxon>
        <taxon>Pleocyemata</taxon>
        <taxon>Brachyura</taxon>
        <taxon>Eubrachyura</taxon>
        <taxon>Portunoidea</taxon>
        <taxon>Portunidae</taxon>
        <taxon>Portuninae</taxon>
        <taxon>Portunus</taxon>
    </lineage>
</organism>
<sequence>MLLLKARQHKRSTSRRRHQRAARCGRCATLRGEAHQRALKIEITPISGQRGAAPCGTPARKAPRHHKIIPRAYKQSGRHLGNLDRIRTAESVLRAGQTGQAGDSPPITPRPYRGRDGNDAITEVRHVPGSRRTDAVCLYKRRSCSSVASISPTRPRDHRRERASNPSTSLKHNPGSAYPCLPPSRAEAVMTRVIVIDVTHCPLSLPPTPTQTHPRSTVGRGRTHRTLKSSYFHSSATLVVPSSAGVPDNTAAVLPRPGRCAVPPAWSFPRETMVVMKRQRGEVRATAACRSPHLCHDYRAAYRPEWR</sequence>
<feature type="region of interest" description="Disordered" evidence="1">
    <location>
        <begin position="147"/>
        <end position="177"/>
    </location>
</feature>
<evidence type="ECO:0000256" key="1">
    <source>
        <dbReference type="SAM" id="MobiDB-lite"/>
    </source>
</evidence>
<comment type="caution">
    <text evidence="2">The sequence shown here is derived from an EMBL/GenBank/DDBJ whole genome shotgun (WGS) entry which is preliminary data.</text>
</comment>
<dbReference type="EMBL" id="VSRR010002267">
    <property type="protein sequence ID" value="MPC30507.1"/>
    <property type="molecule type" value="Genomic_DNA"/>
</dbReference>